<dbReference type="Proteomes" id="UP001367508">
    <property type="component" value="Unassembled WGS sequence"/>
</dbReference>
<keyword evidence="2" id="KW-1185">Reference proteome</keyword>
<name>A0AAN9MW23_CANGL</name>
<accession>A0AAN9MW23</accession>
<gene>
    <name evidence="1" type="ORF">VNO77_03722</name>
</gene>
<dbReference type="AlphaFoldDB" id="A0AAN9MW23"/>
<evidence type="ECO:0000313" key="2">
    <source>
        <dbReference type="Proteomes" id="UP001367508"/>
    </source>
</evidence>
<organism evidence="1 2">
    <name type="scientific">Canavalia gladiata</name>
    <name type="common">Sword bean</name>
    <name type="synonym">Dolichos gladiatus</name>
    <dbReference type="NCBI Taxonomy" id="3824"/>
    <lineage>
        <taxon>Eukaryota</taxon>
        <taxon>Viridiplantae</taxon>
        <taxon>Streptophyta</taxon>
        <taxon>Embryophyta</taxon>
        <taxon>Tracheophyta</taxon>
        <taxon>Spermatophyta</taxon>
        <taxon>Magnoliopsida</taxon>
        <taxon>eudicotyledons</taxon>
        <taxon>Gunneridae</taxon>
        <taxon>Pentapetalae</taxon>
        <taxon>rosids</taxon>
        <taxon>fabids</taxon>
        <taxon>Fabales</taxon>
        <taxon>Fabaceae</taxon>
        <taxon>Papilionoideae</taxon>
        <taxon>50 kb inversion clade</taxon>
        <taxon>NPAAA clade</taxon>
        <taxon>indigoferoid/millettioid clade</taxon>
        <taxon>Phaseoleae</taxon>
        <taxon>Canavalia</taxon>
    </lineage>
</organism>
<reference evidence="1 2" key="1">
    <citation type="submission" date="2024-01" db="EMBL/GenBank/DDBJ databases">
        <title>The genomes of 5 underutilized Papilionoideae crops provide insights into root nodulation and disease resistanc.</title>
        <authorList>
            <person name="Jiang F."/>
        </authorList>
    </citation>
    <scope>NUCLEOTIDE SEQUENCE [LARGE SCALE GENOMIC DNA]</scope>
    <source>
        <strain evidence="1">LVBAO_FW01</strain>
        <tissue evidence="1">Leaves</tissue>
    </source>
</reference>
<protein>
    <submittedName>
        <fullName evidence="1">Uncharacterized protein</fullName>
    </submittedName>
</protein>
<comment type="caution">
    <text evidence="1">The sequence shown here is derived from an EMBL/GenBank/DDBJ whole genome shotgun (WGS) entry which is preliminary data.</text>
</comment>
<proteinExistence type="predicted"/>
<dbReference type="EMBL" id="JAYMYQ010000001">
    <property type="protein sequence ID" value="KAK7361651.1"/>
    <property type="molecule type" value="Genomic_DNA"/>
</dbReference>
<sequence length="66" mass="7576">MPLCSDTHTASDVPLRAIQIRRKLLHICPRDGRRSKLTNGALDYGEQNRALTETGEILWRFASYFD</sequence>
<evidence type="ECO:0000313" key="1">
    <source>
        <dbReference type="EMBL" id="KAK7361651.1"/>
    </source>
</evidence>